<evidence type="ECO:0000256" key="2">
    <source>
        <dbReference type="ARBA" id="ARBA00022692"/>
    </source>
</evidence>
<evidence type="ECO:0000256" key="1">
    <source>
        <dbReference type="ARBA" id="ARBA00004141"/>
    </source>
</evidence>
<feature type="region of interest" description="Disordered" evidence="6">
    <location>
        <begin position="307"/>
        <end position="397"/>
    </location>
</feature>
<proteinExistence type="inferred from homology"/>
<dbReference type="Pfam" id="PF20684">
    <property type="entry name" value="Fung_rhodopsin"/>
    <property type="match status" value="1"/>
</dbReference>
<comment type="caution">
    <text evidence="9">The sequence shown here is derived from an EMBL/GenBank/DDBJ whole genome shotgun (WGS) entry which is preliminary data.</text>
</comment>
<evidence type="ECO:0000259" key="8">
    <source>
        <dbReference type="Pfam" id="PF20684"/>
    </source>
</evidence>
<feature type="domain" description="Rhodopsin" evidence="8">
    <location>
        <begin position="42"/>
        <end position="278"/>
    </location>
</feature>
<evidence type="ECO:0000313" key="10">
    <source>
        <dbReference type="Proteomes" id="UP001583177"/>
    </source>
</evidence>
<name>A0ABR3VYF1_9PEZI</name>
<evidence type="ECO:0000256" key="3">
    <source>
        <dbReference type="ARBA" id="ARBA00022989"/>
    </source>
</evidence>
<dbReference type="InterPro" id="IPR049326">
    <property type="entry name" value="Rhodopsin_dom_fungi"/>
</dbReference>
<keyword evidence="3 7" id="KW-1133">Transmembrane helix</keyword>
<sequence>MSNIGGSGPTDVNHALDGQSQVTFIVSILSLATVISTAVVVLRIFTRARILRTFGADDAVMGIAQLLTIGAAVAIGLETQWGLGRHSWTMLPQNYTPYMKAFYSSVVVYNVATCVVKISILLQYRRIFTGKVMQKLTMATLIFEGAWAITLSILLPLVCHPVANFWDPTVEGSCLNQLAIWYVMASINLVSDFVIFSMPLPVIKNLQLPKKQKIMLMGVFCLGFLTCIISVYRMKTLKVAAESTDPSWDNTDAAVWSFIELSIGVLAACLPTLRPLFALILPRLFKSTLSGRTGQYNGLSGKSIGNMYNRSRTGNTAPKGSNGAYPYPSDVDSDTDALRGNGSRGSGGGLELPIMYNVTVTGGKKGSRESEMRSPARNDSLSGIQTTTVVTQRVDSL</sequence>
<evidence type="ECO:0000256" key="4">
    <source>
        <dbReference type="ARBA" id="ARBA00023136"/>
    </source>
</evidence>
<feature type="transmembrane region" description="Helical" evidence="7">
    <location>
        <begin position="178"/>
        <end position="202"/>
    </location>
</feature>
<comment type="subcellular location">
    <subcellularLocation>
        <location evidence="1">Membrane</location>
        <topology evidence="1">Multi-pass membrane protein</topology>
    </subcellularLocation>
</comment>
<keyword evidence="10" id="KW-1185">Reference proteome</keyword>
<accession>A0ABR3VYF1</accession>
<dbReference type="PANTHER" id="PTHR33048">
    <property type="entry name" value="PTH11-LIKE INTEGRAL MEMBRANE PROTEIN (AFU_ORTHOLOGUE AFUA_5G11245)"/>
    <property type="match status" value="1"/>
</dbReference>
<dbReference type="EMBL" id="JAWRVE010000218">
    <property type="protein sequence ID" value="KAL1848500.1"/>
    <property type="molecule type" value="Genomic_DNA"/>
</dbReference>
<protein>
    <recommendedName>
        <fullName evidence="8">Rhodopsin domain-containing protein</fullName>
    </recommendedName>
</protein>
<feature type="transmembrane region" description="Helical" evidence="7">
    <location>
        <begin position="101"/>
        <end position="124"/>
    </location>
</feature>
<evidence type="ECO:0000256" key="6">
    <source>
        <dbReference type="SAM" id="MobiDB-lite"/>
    </source>
</evidence>
<feature type="compositionally biased region" description="Polar residues" evidence="6">
    <location>
        <begin position="307"/>
        <end position="319"/>
    </location>
</feature>
<evidence type="ECO:0000256" key="7">
    <source>
        <dbReference type="SAM" id="Phobius"/>
    </source>
</evidence>
<keyword evidence="2 7" id="KW-0812">Transmembrane</keyword>
<feature type="transmembrane region" description="Helical" evidence="7">
    <location>
        <begin position="58"/>
        <end position="81"/>
    </location>
</feature>
<feature type="compositionally biased region" description="Polar residues" evidence="6">
    <location>
        <begin position="377"/>
        <end position="397"/>
    </location>
</feature>
<evidence type="ECO:0000313" key="9">
    <source>
        <dbReference type="EMBL" id="KAL1848500.1"/>
    </source>
</evidence>
<gene>
    <name evidence="9" type="ORF">Daus18300_013601</name>
</gene>
<evidence type="ECO:0000256" key="5">
    <source>
        <dbReference type="ARBA" id="ARBA00038359"/>
    </source>
</evidence>
<keyword evidence="4 7" id="KW-0472">Membrane</keyword>
<feature type="compositionally biased region" description="Basic and acidic residues" evidence="6">
    <location>
        <begin position="366"/>
        <end position="376"/>
    </location>
</feature>
<feature type="transmembrane region" description="Helical" evidence="7">
    <location>
        <begin position="136"/>
        <end position="158"/>
    </location>
</feature>
<feature type="transmembrane region" description="Helical" evidence="7">
    <location>
        <begin position="214"/>
        <end position="233"/>
    </location>
</feature>
<dbReference type="PANTHER" id="PTHR33048:SF47">
    <property type="entry name" value="INTEGRAL MEMBRANE PROTEIN-RELATED"/>
    <property type="match status" value="1"/>
</dbReference>
<organism evidence="9 10">
    <name type="scientific">Diaporthe australafricana</name>
    <dbReference type="NCBI Taxonomy" id="127596"/>
    <lineage>
        <taxon>Eukaryota</taxon>
        <taxon>Fungi</taxon>
        <taxon>Dikarya</taxon>
        <taxon>Ascomycota</taxon>
        <taxon>Pezizomycotina</taxon>
        <taxon>Sordariomycetes</taxon>
        <taxon>Sordariomycetidae</taxon>
        <taxon>Diaporthales</taxon>
        <taxon>Diaporthaceae</taxon>
        <taxon>Diaporthe</taxon>
    </lineage>
</organism>
<dbReference type="InterPro" id="IPR052337">
    <property type="entry name" value="SAT4-like"/>
</dbReference>
<feature type="transmembrane region" description="Helical" evidence="7">
    <location>
        <begin position="24"/>
        <end position="46"/>
    </location>
</feature>
<dbReference type="Proteomes" id="UP001583177">
    <property type="component" value="Unassembled WGS sequence"/>
</dbReference>
<reference evidence="9 10" key="1">
    <citation type="journal article" date="2024" name="IMA Fungus">
        <title>IMA Genome - F19 : A genome assembly and annotation guide to empower mycologists, including annotated draft genome sequences of Ceratocystis pirilliformis, Diaporthe australafricana, Fusarium ophioides, Paecilomyces lecythidis, and Sporothrix stenoceras.</title>
        <authorList>
            <person name="Aylward J."/>
            <person name="Wilson A.M."/>
            <person name="Visagie C.M."/>
            <person name="Spraker J."/>
            <person name="Barnes I."/>
            <person name="Buitendag C."/>
            <person name="Ceriani C."/>
            <person name="Del Mar Angel L."/>
            <person name="du Plessis D."/>
            <person name="Fuchs T."/>
            <person name="Gasser K."/>
            <person name="Kramer D."/>
            <person name="Li W."/>
            <person name="Munsamy K."/>
            <person name="Piso A."/>
            <person name="Price J.L."/>
            <person name="Sonnekus B."/>
            <person name="Thomas C."/>
            <person name="van der Nest A."/>
            <person name="van Dijk A."/>
            <person name="van Heerden A."/>
            <person name="van Vuuren N."/>
            <person name="Yilmaz N."/>
            <person name="Duong T.A."/>
            <person name="van der Merwe N.A."/>
            <person name="Wingfield M.J."/>
            <person name="Wingfield B.D."/>
        </authorList>
    </citation>
    <scope>NUCLEOTIDE SEQUENCE [LARGE SCALE GENOMIC DNA]</scope>
    <source>
        <strain evidence="9 10">CMW 18300</strain>
    </source>
</reference>
<comment type="similarity">
    <text evidence="5">Belongs to the SAT4 family.</text>
</comment>